<sequence length="668" mass="76238">MSTITKKLAIFLILTTASYYLNTLTVSLYYGVHFLFGSIPLIILLKKLGVWPAFIGAIIAQSYTIFIWSHPYALFIFSLEILFIGYFFKDKLSNLIIRDALYWLLLGGPLVFVFYGSFLNFGLEGTILVALKDTMNGLVNVWVAEFVYFLFVFIANVWKSKYSSMYTMREVVSYLSSGVLLVLSFTLVMLIGYYEQTKDRSQLSITAEDKLSEVNRFYQNWFTETQEEHNDVLNNLEEAAPNPQNIDTYLEGLTTSSSATSLAVVDTLDSSMYMFDEGGNQLSLQSEIDGIEGALETRHSLSEVEAFILDPLRPQEIMVSLISEDDQVIFSNNPRAESGARYPYNSEAKVLQTMESGQVIAYQTDVPAMQMWKQSIYKMTSESLTDAGAFFVVGAAFTPFIDYQLMNQALAIVLAVVILTLIIGELLTDRLLKRFESLSNTTSEVVEALPDISREIELPRSIIYEFETLSVNFQAIVNEWQQKYMATHEMNEELQEKKKQLEQSQQKMEYMAHYDALTGLPNRRKFNKTLDEIMAIEDNRFGLLFIDLDHFKSINDRYGHEVGDQVLQQVSTKLESADLNGESFRLSGDEFTVILHPLVNEEKMHEESTTILNHIQEPFLIDGQKVHVNLSIGMAIYPDHTTDKEELIRLADHAMYKSKKKGRNQISW</sequence>
<dbReference type="InterPro" id="IPR029787">
    <property type="entry name" value="Nucleotide_cyclase"/>
</dbReference>
<evidence type="ECO:0000256" key="1">
    <source>
        <dbReference type="SAM" id="Coils"/>
    </source>
</evidence>
<evidence type="ECO:0000313" key="5">
    <source>
        <dbReference type="Proteomes" id="UP000571017"/>
    </source>
</evidence>
<feature type="transmembrane region" description="Helical" evidence="2">
    <location>
        <begin position="72"/>
        <end position="88"/>
    </location>
</feature>
<protein>
    <submittedName>
        <fullName evidence="4">Diguanylate cyclase</fullName>
    </submittedName>
</protein>
<keyword evidence="1" id="KW-0175">Coiled coil</keyword>
<feature type="transmembrane region" description="Helical" evidence="2">
    <location>
        <begin position="100"/>
        <end position="119"/>
    </location>
</feature>
<keyword evidence="2" id="KW-0472">Membrane</keyword>
<name>A0A838CV70_9BACI</name>
<dbReference type="PANTHER" id="PTHR46663">
    <property type="entry name" value="DIGUANYLATE CYCLASE DGCT-RELATED"/>
    <property type="match status" value="1"/>
</dbReference>
<dbReference type="CDD" id="cd01949">
    <property type="entry name" value="GGDEF"/>
    <property type="match status" value="1"/>
</dbReference>
<feature type="transmembrane region" description="Helical" evidence="2">
    <location>
        <begin position="50"/>
        <end position="66"/>
    </location>
</feature>
<dbReference type="Pfam" id="PF00990">
    <property type="entry name" value="GGDEF"/>
    <property type="match status" value="1"/>
</dbReference>
<dbReference type="NCBIfam" id="TIGR00254">
    <property type="entry name" value="GGDEF"/>
    <property type="match status" value="1"/>
</dbReference>
<evidence type="ECO:0000256" key="2">
    <source>
        <dbReference type="SAM" id="Phobius"/>
    </source>
</evidence>
<dbReference type="Gene3D" id="3.30.70.270">
    <property type="match status" value="1"/>
</dbReference>
<dbReference type="RefSeq" id="WP_181472713.1">
    <property type="nucleotide sequence ID" value="NZ_JACEFG010000002.1"/>
</dbReference>
<dbReference type="InterPro" id="IPR043128">
    <property type="entry name" value="Rev_trsase/Diguanyl_cyclase"/>
</dbReference>
<accession>A0A838CV70</accession>
<reference evidence="4 5" key="1">
    <citation type="journal article" date="2004" name="Extremophiles">
        <title>Halobacillus locisalis sp. nov., a halophilic bacterium isolated from a marine solar saltern of the Yellow Sea in Korea.</title>
        <authorList>
            <person name="Yoon J.H."/>
            <person name="Kang K.H."/>
            <person name="Oh T.K."/>
            <person name="Park Y.H."/>
        </authorList>
    </citation>
    <scope>NUCLEOTIDE SEQUENCE [LARGE SCALE GENOMIC DNA]</scope>
    <source>
        <strain evidence="4 5">KCTC 3788</strain>
    </source>
</reference>
<feature type="coiled-coil region" evidence="1">
    <location>
        <begin position="477"/>
        <end position="511"/>
    </location>
</feature>
<dbReference type="InterPro" id="IPR052163">
    <property type="entry name" value="DGC-Regulatory_Protein"/>
</dbReference>
<dbReference type="SUPFAM" id="SSF55073">
    <property type="entry name" value="Nucleotide cyclase"/>
    <property type="match status" value="1"/>
</dbReference>
<evidence type="ECO:0000313" key="4">
    <source>
        <dbReference type="EMBL" id="MBA2175719.1"/>
    </source>
</evidence>
<feature type="transmembrane region" description="Helical" evidence="2">
    <location>
        <begin position="409"/>
        <end position="428"/>
    </location>
</feature>
<comment type="caution">
    <text evidence="4">The sequence shown here is derived from an EMBL/GenBank/DDBJ whole genome shotgun (WGS) entry which is preliminary data.</text>
</comment>
<dbReference type="Proteomes" id="UP000571017">
    <property type="component" value="Unassembled WGS sequence"/>
</dbReference>
<dbReference type="EMBL" id="JACEFG010000002">
    <property type="protein sequence ID" value="MBA2175719.1"/>
    <property type="molecule type" value="Genomic_DNA"/>
</dbReference>
<feature type="transmembrane region" description="Helical" evidence="2">
    <location>
        <begin position="171"/>
        <end position="194"/>
    </location>
</feature>
<organism evidence="4 5">
    <name type="scientific">Halobacillus locisalis</name>
    <dbReference type="NCBI Taxonomy" id="220753"/>
    <lineage>
        <taxon>Bacteria</taxon>
        <taxon>Bacillati</taxon>
        <taxon>Bacillota</taxon>
        <taxon>Bacilli</taxon>
        <taxon>Bacillales</taxon>
        <taxon>Bacillaceae</taxon>
        <taxon>Halobacillus</taxon>
    </lineage>
</organism>
<dbReference type="InterPro" id="IPR000160">
    <property type="entry name" value="GGDEF_dom"/>
</dbReference>
<proteinExistence type="predicted"/>
<dbReference type="PROSITE" id="PS50887">
    <property type="entry name" value="GGDEF"/>
    <property type="match status" value="1"/>
</dbReference>
<keyword evidence="2" id="KW-1133">Transmembrane helix</keyword>
<evidence type="ECO:0000259" key="3">
    <source>
        <dbReference type="PROSITE" id="PS50887"/>
    </source>
</evidence>
<feature type="transmembrane region" description="Helical" evidence="2">
    <location>
        <begin position="139"/>
        <end position="159"/>
    </location>
</feature>
<dbReference type="AlphaFoldDB" id="A0A838CV70"/>
<keyword evidence="2" id="KW-0812">Transmembrane</keyword>
<dbReference type="SMART" id="SM00267">
    <property type="entry name" value="GGDEF"/>
    <property type="match status" value="1"/>
</dbReference>
<keyword evidence="5" id="KW-1185">Reference proteome</keyword>
<gene>
    <name evidence="4" type="ORF">H0266_12530</name>
</gene>
<dbReference type="PANTHER" id="PTHR46663:SF2">
    <property type="entry name" value="GGDEF DOMAIN-CONTAINING PROTEIN"/>
    <property type="match status" value="1"/>
</dbReference>
<feature type="domain" description="GGDEF" evidence="3">
    <location>
        <begin position="539"/>
        <end position="668"/>
    </location>
</feature>